<sequence>AEGPFMRRWTARNGSCLTVALLAPRSGGLAVMLCLDAARPGRRAKATERWEGELHRIARAATIQPGKPETDE</sequence>
<evidence type="ECO:0000313" key="2">
    <source>
        <dbReference type="Proteomes" id="UP000233727"/>
    </source>
</evidence>
<accession>A0A2N3QML8</accession>
<dbReference type="EMBL" id="PCGY01000010">
    <property type="protein sequence ID" value="PKU92937.1"/>
    <property type="molecule type" value="Genomic_DNA"/>
</dbReference>
<organism evidence="1 2">
    <name type="scientific">Bifidobacterium thermophilum</name>
    <dbReference type="NCBI Taxonomy" id="33905"/>
    <lineage>
        <taxon>Bacteria</taxon>
        <taxon>Bacillati</taxon>
        <taxon>Actinomycetota</taxon>
        <taxon>Actinomycetes</taxon>
        <taxon>Bifidobacteriales</taxon>
        <taxon>Bifidobacteriaceae</taxon>
        <taxon>Bifidobacterium</taxon>
    </lineage>
</organism>
<reference evidence="1 2" key="1">
    <citation type="submission" date="2017-10" db="EMBL/GenBank/DDBJ databases">
        <title>Bifidobacterium genomics.</title>
        <authorList>
            <person name="Lugli G.A."/>
            <person name="Milani C."/>
            <person name="Mancabelli L."/>
        </authorList>
    </citation>
    <scope>NUCLEOTIDE SEQUENCE [LARGE SCALE GENOMIC DNA]</scope>
    <source>
        <strain evidence="1 2">1542B</strain>
    </source>
</reference>
<evidence type="ECO:0000313" key="1">
    <source>
        <dbReference type="EMBL" id="PKU92937.1"/>
    </source>
</evidence>
<gene>
    <name evidence="1" type="ORF">CQR47_0421</name>
</gene>
<proteinExistence type="predicted"/>
<feature type="non-terminal residue" evidence="1">
    <location>
        <position position="1"/>
    </location>
</feature>
<dbReference type="AlphaFoldDB" id="A0A2N3QML8"/>
<name>A0A2N3QML8_9BIFI</name>
<dbReference type="Proteomes" id="UP000233727">
    <property type="component" value="Unassembled WGS sequence"/>
</dbReference>
<protein>
    <submittedName>
        <fullName evidence="1">Uncharacterized protein</fullName>
    </submittedName>
</protein>
<comment type="caution">
    <text evidence="1">The sequence shown here is derived from an EMBL/GenBank/DDBJ whole genome shotgun (WGS) entry which is preliminary data.</text>
</comment>